<dbReference type="RefSeq" id="XP_052754019.1">
    <property type="nucleotide sequence ID" value="XM_052898059.1"/>
</dbReference>
<dbReference type="InterPro" id="IPR000073">
    <property type="entry name" value="AB_hydrolase_1"/>
</dbReference>
<dbReference type="InterPro" id="IPR050266">
    <property type="entry name" value="AB_hydrolase_sf"/>
</dbReference>
<feature type="domain" description="AB hydrolase-1" evidence="3">
    <location>
        <begin position="14"/>
        <end position="153"/>
    </location>
</feature>
<keyword evidence="2" id="KW-0378">Hydrolase</keyword>
<evidence type="ECO:0000256" key="2">
    <source>
        <dbReference type="ARBA" id="ARBA00022801"/>
    </source>
</evidence>
<reference evidence="5" key="1">
    <citation type="submission" date="2025-08" db="UniProtKB">
        <authorList>
            <consortium name="RefSeq"/>
        </authorList>
    </citation>
    <scope>IDENTIFICATION</scope>
    <source>
        <tissue evidence="5">Whole larvae</tissue>
    </source>
</reference>
<evidence type="ECO:0000313" key="5">
    <source>
        <dbReference type="RefSeq" id="XP_052754019.1"/>
    </source>
</evidence>
<gene>
    <name evidence="5" type="primary">LOC113515303</name>
</gene>
<dbReference type="Pfam" id="PF00561">
    <property type="entry name" value="Abhydrolase_1"/>
    <property type="match status" value="1"/>
</dbReference>
<dbReference type="GeneID" id="113515303"/>
<sequence>MYCTVIAWGDCFDPPVLMCHGQVDSAACFRPLVKLLPRNYYYIAMELPGNGKSDPVPPGLMMSAYEILYAIKTVVDHFRWDSFIYIAHSLGTLLGKLYSLSFPGRISHIIDLDPTAAYHTVSPEQLPAWYRQFFVSYFEKYKKFVSPKENAPKYTYEKAFEMMKKNRGLTDDATRTALERILEPAGKGLVRFTFDQRAKLITLPPLPPAYLKALYTSIATPTLSILAEDSVQNGAYKMADFVFVDDCERQYYVKRVLGNHDVHVNYPERIAPHIIHFLLNSENSTSGSCHCGHACHCITSWFVDKRPDGMSLVPWRMGRPLVWDFSYVDTVAPSHLASTGCRKRAGVAATHHKTIKHRKYSSLGNGKLCSIWS</sequence>
<organism evidence="4 5">
    <name type="scientific">Galleria mellonella</name>
    <name type="common">Greater wax moth</name>
    <dbReference type="NCBI Taxonomy" id="7137"/>
    <lineage>
        <taxon>Eukaryota</taxon>
        <taxon>Metazoa</taxon>
        <taxon>Ecdysozoa</taxon>
        <taxon>Arthropoda</taxon>
        <taxon>Hexapoda</taxon>
        <taxon>Insecta</taxon>
        <taxon>Pterygota</taxon>
        <taxon>Neoptera</taxon>
        <taxon>Endopterygota</taxon>
        <taxon>Lepidoptera</taxon>
        <taxon>Glossata</taxon>
        <taxon>Ditrysia</taxon>
        <taxon>Pyraloidea</taxon>
        <taxon>Pyralidae</taxon>
        <taxon>Galleriinae</taxon>
        <taxon>Galleria</taxon>
    </lineage>
</organism>
<protein>
    <submittedName>
        <fullName evidence="5">Serine hydrolase-like protein 2</fullName>
    </submittedName>
</protein>
<evidence type="ECO:0000313" key="4">
    <source>
        <dbReference type="Proteomes" id="UP001652740"/>
    </source>
</evidence>
<dbReference type="SUPFAM" id="SSF53474">
    <property type="entry name" value="alpha/beta-Hydrolases"/>
    <property type="match status" value="1"/>
</dbReference>
<dbReference type="Gene3D" id="3.40.50.1820">
    <property type="entry name" value="alpha/beta hydrolase"/>
    <property type="match status" value="1"/>
</dbReference>
<name>A0ABM3MRU1_GALME</name>
<dbReference type="PANTHER" id="PTHR43798:SF14">
    <property type="entry name" value="SERINE HYDROLASE-LIKE PROTEIN DDB_G0286239"/>
    <property type="match status" value="1"/>
</dbReference>
<keyword evidence="4" id="KW-1185">Reference proteome</keyword>
<evidence type="ECO:0000256" key="1">
    <source>
        <dbReference type="ARBA" id="ARBA00008645"/>
    </source>
</evidence>
<accession>A0ABM3MRU1</accession>
<evidence type="ECO:0000259" key="3">
    <source>
        <dbReference type="Pfam" id="PF00561"/>
    </source>
</evidence>
<proteinExistence type="inferred from homology"/>
<comment type="similarity">
    <text evidence="1">Belongs to the AB hydrolase superfamily.</text>
</comment>
<dbReference type="InterPro" id="IPR029058">
    <property type="entry name" value="AB_hydrolase_fold"/>
</dbReference>
<dbReference type="PANTHER" id="PTHR43798">
    <property type="entry name" value="MONOACYLGLYCEROL LIPASE"/>
    <property type="match status" value="1"/>
</dbReference>
<dbReference type="Proteomes" id="UP001652740">
    <property type="component" value="Unplaced"/>
</dbReference>